<evidence type="ECO:0008006" key="2">
    <source>
        <dbReference type="Google" id="ProtNLM"/>
    </source>
</evidence>
<sequence>MKRGLYRSAKGFLINADCNGAANIICKVAAQLNINLAVSVSGRAFGATVGSGSLALPQRYEVITDLSKSYRQQALRRAFLNPVATSA</sequence>
<gene>
    <name evidence="1" type="ORF">F6J89_16385</name>
</gene>
<organism evidence="1">
    <name type="scientific">Symploca sp. SIO1C4</name>
    <dbReference type="NCBI Taxonomy" id="2607765"/>
    <lineage>
        <taxon>Bacteria</taxon>
        <taxon>Bacillati</taxon>
        <taxon>Cyanobacteriota</taxon>
        <taxon>Cyanophyceae</taxon>
        <taxon>Coleofasciculales</taxon>
        <taxon>Coleofasciculaceae</taxon>
        <taxon>Symploca</taxon>
    </lineage>
</organism>
<protein>
    <recommendedName>
        <fullName evidence="2">Transposase</fullName>
    </recommendedName>
</protein>
<evidence type="ECO:0000313" key="1">
    <source>
        <dbReference type="EMBL" id="NER29162.1"/>
    </source>
</evidence>
<dbReference type="AlphaFoldDB" id="A0A6B3NET9"/>
<accession>A0A6B3NET9</accession>
<name>A0A6B3NET9_9CYAN</name>
<dbReference type="EMBL" id="JAAHFQ010000318">
    <property type="protein sequence ID" value="NER29162.1"/>
    <property type="molecule type" value="Genomic_DNA"/>
</dbReference>
<reference evidence="1" key="1">
    <citation type="submission" date="2019-11" db="EMBL/GenBank/DDBJ databases">
        <title>Genomic insights into an expanded diversity of filamentous marine cyanobacteria reveals the extraordinary biosynthetic potential of Moorea and Okeania.</title>
        <authorList>
            <person name="Ferreira Leao T."/>
            <person name="Wang M."/>
            <person name="Moss N."/>
            <person name="Da Silva R."/>
            <person name="Sanders J."/>
            <person name="Nurk S."/>
            <person name="Gurevich A."/>
            <person name="Humphrey G."/>
            <person name="Reher R."/>
            <person name="Zhu Q."/>
            <person name="Belda-Ferre P."/>
            <person name="Glukhov E."/>
            <person name="Rex R."/>
            <person name="Dorrestein P.C."/>
            <person name="Knight R."/>
            <person name="Pevzner P."/>
            <person name="Gerwick W.H."/>
            <person name="Gerwick L."/>
        </authorList>
    </citation>
    <scope>NUCLEOTIDE SEQUENCE</scope>
    <source>
        <strain evidence="1">SIO1C4</strain>
    </source>
</reference>
<comment type="caution">
    <text evidence="1">The sequence shown here is derived from an EMBL/GenBank/DDBJ whole genome shotgun (WGS) entry which is preliminary data.</text>
</comment>
<proteinExistence type="predicted"/>